<reference evidence="5 6" key="1">
    <citation type="submission" date="2018-10" db="EMBL/GenBank/DDBJ databases">
        <title>Effects of UV and annual dynamics of microbial communities in freshwater RAS systems.</title>
        <authorList>
            <person name="Bekkelund A.K."/>
            <person name="Hansen B.R."/>
            <person name="Stokken H."/>
            <person name="Eriksen B.F."/>
            <person name="Kashulin N.A."/>
        </authorList>
    </citation>
    <scope>NUCLEOTIDE SEQUENCE [LARGE SCALE GENOMIC DNA]</scope>
    <source>
        <strain evidence="5 6">BHSEK</strain>
    </source>
</reference>
<feature type="region of interest" description="Disordered" evidence="2">
    <location>
        <begin position="25"/>
        <end position="44"/>
    </location>
</feature>
<evidence type="ECO:0000259" key="4">
    <source>
        <dbReference type="Pfam" id="PF13399"/>
    </source>
</evidence>
<proteinExistence type="predicted"/>
<accession>A0A3G2EFW1</accession>
<evidence type="ECO:0000256" key="3">
    <source>
        <dbReference type="SAM" id="SignalP"/>
    </source>
</evidence>
<feature type="chain" id="PRO_5018092552" evidence="3">
    <location>
        <begin position="20"/>
        <end position="344"/>
    </location>
</feature>
<dbReference type="Gene3D" id="1.25.40.10">
    <property type="entry name" value="Tetratricopeptide repeat domain"/>
    <property type="match status" value="1"/>
</dbReference>
<dbReference type="InterPro" id="IPR019734">
    <property type="entry name" value="TPR_rpt"/>
</dbReference>
<feature type="signal peptide" evidence="3">
    <location>
        <begin position="1"/>
        <end position="19"/>
    </location>
</feature>
<dbReference type="InterPro" id="IPR027381">
    <property type="entry name" value="LytR/CpsA/Psr_C"/>
</dbReference>
<dbReference type="Gene3D" id="3.30.70.2390">
    <property type="match status" value="1"/>
</dbReference>
<sequence>MSQHTTLMLMLACAGLLPACGHLPGPASQHSQANHAAPPQARSIDSPAARSAAFCKLGKRMQELGDPRAAMAAYREALLLEPDSADARNGAAVLHAQLGQLDTARTMLQALAQEAPTARTYNNLGYVLYLQGDYAQAASVLRQSLQLDNGQQPARANLDLTIAALARSIATVDAADATADAVAPDLAPAPKPAAPASRLQLTQSQPNIFTLSWRDTPVAPRAAPADVPALAKQAAPLPRLEVINGNGETGMAARMRGMLGGMGISVLRLGNQRPYGIQASSIVYRPGHAEAAAALALALGGMPQLQAAGDSGIGAGADLRLLLGKDAAASLRAPDVRLASNATP</sequence>
<feature type="repeat" description="TPR" evidence="1">
    <location>
        <begin position="51"/>
        <end position="84"/>
    </location>
</feature>
<dbReference type="PROSITE" id="PS50005">
    <property type="entry name" value="TPR"/>
    <property type="match status" value="2"/>
</dbReference>
<feature type="domain" description="LytR/CpsA/Psr regulator C-terminal" evidence="4">
    <location>
        <begin position="239"/>
        <end position="326"/>
    </location>
</feature>
<keyword evidence="6" id="KW-1185">Reference proteome</keyword>
<protein>
    <submittedName>
        <fullName evidence="5">Tetratricopeptide repeat protein</fullName>
    </submittedName>
</protein>
<organism evidence="5 6">
    <name type="scientific">Janthinobacterium agaricidamnosum</name>
    <dbReference type="NCBI Taxonomy" id="55508"/>
    <lineage>
        <taxon>Bacteria</taxon>
        <taxon>Pseudomonadati</taxon>
        <taxon>Pseudomonadota</taxon>
        <taxon>Betaproteobacteria</taxon>
        <taxon>Burkholderiales</taxon>
        <taxon>Oxalobacteraceae</taxon>
        <taxon>Janthinobacterium</taxon>
    </lineage>
</organism>
<dbReference type="Proteomes" id="UP000279594">
    <property type="component" value="Chromosome"/>
</dbReference>
<dbReference type="InterPro" id="IPR011990">
    <property type="entry name" value="TPR-like_helical_dom_sf"/>
</dbReference>
<evidence type="ECO:0000313" key="5">
    <source>
        <dbReference type="EMBL" id="AYM77865.1"/>
    </source>
</evidence>
<feature type="repeat" description="TPR" evidence="1">
    <location>
        <begin position="118"/>
        <end position="151"/>
    </location>
</feature>
<keyword evidence="1" id="KW-0802">TPR repeat</keyword>
<name>A0A3G2EFW1_9BURK</name>
<evidence type="ECO:0000256" key="1">
    <source>
        <dbReference type="PROSITE-ProRule" id="PRU00339"/>
    </source>
</evidence>
<dbReference type="AlphaFoldDB" id="A0A3G2EFW1"/>
<dbReference type="SUPFAM" id="SSF48452">
    <property type="entry name" value="TPR-like"/>
    <property type="match status" value="1"/>
</dbReference>
<dbReference type="SMART" id="SM00028">
    <property type="entry name" value="TPR"/>
    <property type="match status" value="2"/>
</dbReference>
<dbReference type="RefSeq" id="WP_121670237.1">
    <property type="nucleotide sequence ID" value="NZ_CP033019.1"/>
</dbReference>
<dbReference type="Pfam" id="PF13399">
    <property type="entry name" value="LytR_C"/>
    <property type="match status" value="1"/>
</dbReference>
<evidence type="ECO:0000313" key="6">
    <source>
        <dbReference type="Proteomes" id="UP000279594"/>
    </source>
</evidence>
<dbReference type="EMBL" id="CP033019">
    <property type="protein sequence ID" value="AYM77865.1"/>
    <property type="molecule type" value="Genomic_DNA"/>
</dbReference>
<evidence type="ECO:0000256" key="2">
    <source>
        <dbReference type="SAM" id="MobiDB-lite"/>
    </source>
</evidence>
<gene>
    <name evidence="5" type="ORF">D9M09_20225</name>
</gene>
<dbReference type="Pfam" id="PF14559">
    <property type="entry name" value="TPR_19"/>
    <property type="match status" value="1"/>
</dbReference>
<keyword evidence="3" id="KW-0732">Signal</keyword>